<evidence type="ECO:0000313" key="1">
    <source>
        <dbReference type="EMBL" id="ADX98146.1"/>
    </source>
</evidence>
<dbReference type="KEGG" id="mss:MSU_0614"/>
<organism evidence="1 2">
    <name type="scientific">Mycoplasma suis (strain Illinois)</name>
    <dbReference type="NCBI Taxonomy" id="768700"/>
    <lineage>
        <taxon>Bacteria</taxon>
        <taxon>Bacillati</taxon>
        <taxon>Mycoplasmatota</taxon>
        <taxon>Mollicutes</taxon>
        <taxon>Mycoplasmataceae</taxon>
        <taxon>Mycoplasma</taxon>
    </lineage>
</organism>
<name>F0QRM6_MYCSL</name>
<accession>F0QRM6</accession>
<proteinExistence type="predicted"/>
<evidence type="ECO:0000313" key="2">
    <source>
        <dbReference type="Proteomes" id="UP000007484"/>
    </source>
</evidence>
<dbReference type="AlphaFoldDB" id="F0QRM6"/>
<protein>
    <submittedName>
        <fullName evidence="1">Uncharacterized protein</fullName>
    </submittedName>
</protein>
<dbReference type="Proteomes" id="UP000007484">
    <property type="component" value="Chromosome"/>
</dbReference>
<sequence length="362" mass="41480">MNFRGKILISFLIFLGANGASLSLLFSGDQLNKLFGRSLIERGSSVKDLFRNKLIQQISVDSQKVEKTDINSLGSLETTSSVEVSKENLVFFPVAEEITEEQEREPSESIDGIFTEIKREDGAEKVKRGYERDLKSSKEKLRDSSEGFQEATISLVRYSSESPVLQGISEKSGIQVNPEERFSLSQGNRQALKNFFHQYSELGEKKGELNSQLQKVISIESESSRARRRRNSESPFSNPYNQKVLSALEQINWDKNINWDSLYNRWKNVEWGEKNLFRALLESEEVWKQWLKKVQDAQNEQDNYLSNGWRRLCGLAMMSNCYKDLGKYKEKVAKAKSSLELRIGEKLMGDMGRVIKTPSVQN</sequence>
<keyword evidence="2" id="KW-1185">Reference proteome</keyword>
<dbReference type="HOGENOM" id="CLU_065560_0_0_14"/>
<reference evidence="1 2" key="1">
    <citation type="journal article" date="2011" name="J. Bacteriol.">
        <title>Complete genome sequences of two hemotropic Mycoplasmas, Mycoplasma haemofelis strain Ohio2 and Mycoplasma suis strain Illinois.</title>
        <authorList>
            <person name="Messick J.B."/>
            <person name="Santos A.P."/>
            <person name="Guimaraes A.M."/>
        </authorList>
    </citation>
    <scope>NUCLEOTIDE SEQUENCE [LARGE SCALE GENOMIC DNA]</scope>
    <source>
        <strain evidence="1 2">Illinois</strain>
    </source>
</reference>
<dbReference type="EMBL" id="CP002525">
    <property type="protein sequence ID" value="ADX98146.1"/>
    <property type="molecule type" value="Genomic_DNA"/>
</dbReference>
<dbReference type="RefSeq" id="WP_013609989.1">
    <property type="nucleotide sequence ID" value="NC_015155.1"/>
</dbReference>
<gene>
    <name evidence="1" type="ordered locus">MSU_0614</name>
</gene>